<name>A0A254N893_9BURK</name>
<reference evidence="3 4" key="1">
    <citation type="journal article" date="2007" name="Int. J. Syst. Evol. Microbiol.">
        <title>Description of Pelomonas aquatica sp. nov. and Pelomonas puraquae sp. nov., isolated from industrial and haemodialysis water.</title>
        <authorList>
            <person name="Gomila M."/>
            <person name="Bowien B."/>
            <person name="Falsen E."/>
            <person name="Moore E.R."/>
            <person name="Lalucat J."/>
        </authorList>
    </citation>
    <scope>NUCLEOTIDE SEQUENCE [LARGE SCALE GENOMIC DNA]</scope>
    <source>
        <strain evidence="3 4">CCUG 52769</strain>
    </source>
</reference>
<gene>
    <name evidence="3" type="ORF">CDO81_19145</name>
</gene>
<feature type="signal peptide" evidence="1">
    <location>
        <begin position="1"/>
        <end position="25"/>
    </location>
</feature>
<dbReference type="AlphaFoldDB" id="A0A254N893"/>
<evidence type="ECO:0000256" key="1">
    <source>
        <dbReference type="SAM" id="SignalP"/>
    </source>
</evidence>
<keyword evidence="4" id="KW-1185">Reference proteome</keyword>
<evidence type="ECO:0000259" key="2">
    <source>
        <dbReference type="Pfam" id="PF13449"/>
    </source>
</evidence>
<feature type="chain" id="PRO_5012015949" evidence="1">
    <location>
        <begin position="26"/>
        <end position="459"/>
    </location>
</feature>
<protein>
    <submittedName>
        <fullName evidence="3">PEP-CTERM sorting domain-containing protein</fullName>
    </submittedName>
</protein>
<dbReference type="PANTHER" id="PTHR37957:SF1">
    <property type="entry name" value="PHYTASE-LIKE DOMAIN-CONTAINING PROTEIN"/>
    <property type="match status" value="1"/>
</dbReference>
<organism evidence="3 4">
    <name type="scientific">Roseateles puraquae</name>
    <dbReference type="NCBI Taxonomy" id="431059"/>
    <lineage>
        <taxon>Bacteria</taxon>
        <taxon>Pseudomonadati</taxon>
        <taxon>Pseudomonadota</taxon>
        <taxon>Betaproteobacteria</taxon>
        <taxon>Burkholderiales</taxon>
        <taxon>Sphaerotilaceae</taxon>
        <taxon>Roseateles</taxon>
    </lineage>
</organism>
<keyword evidence="1" id="KW-0732">Signal</keyword>
<dbReference type="EMBL" id="NISI01000008">
    <property type="protein sequence ID" value="OWR02577.1"/>
    <property type="molecule type" value="Genomic_DNA"/>
</dbReference>
<sequence length="459" mass="48526">MKPRQLLTVLCTAVAALSVTPATHAAPTLEGWAVMPAPTFSDGPTSGQFGFTNAASPANNPPYVNLQPVQGFSGVLAGAGGSYRFLVDNGFGTQASSADSLLRMYAVLPDFRTAQGGSGTVSAADWATGAARAGFDANTRITLSDPNRQLGFSIQADYTKYYNGDATRNPSSIAVDASIRTGRLLTGADLDTESVRQDKNGHLWFGDEFGPYLVKTDASGKVLARDVSLPGVFAPENAYRGSTPANLGSSRGFEGMAINRAGDRLYTLLEGTVTGDAAKTLRINEFNIDSNLYTTQSWVYKLDANGTNIGDMTAINDHEFIVIERNGATATSGGTPFKKLFKIDLNKVGADGSVEKTELVDLMAIADPNDLNRDGSTTFTFPYVTIENVHVIDAHTLLVVNDNNFPGGGGRALTSDATEFLKIHLDQALDVSPVPEPASVALMLGGLAVVTARVRRARS</sequence>
<feature type="domain" description="Phytase-like" evidence="2">
    <location>
        <begin position="67"/>
        <end position="405"/>
    </location>
</feature>
<dbReference type="Proteomes" id="UP000197446">
    <property type="component" value="Unassembled WGS sequence"/>
</dbReference>
<proteinExistence type="predicted"/>
<dbReference type="NCBIfam" id="TIGR02595">
    <property type="entry name" value="PEP_CTERM"/>
    <property type="match status" value="1"/>
</dbReference>
<dbReference type="Pfam" id="PF13449">
    <property type="entry name" value="Phytase-like"/>
    <property type="match status" value="1"/>
</dbReference>
<comment type="caution">
    <text evidence="3">The sequence shown here is derived from an EMBL/GenBank/DDBJ whole genome shotgun (WGS) entry which is preliminary data.</text>
</comment>
<evidence type="ECO:0000313" key="3">
    <source>
        <dbReference type="EMBL" id="OWR02577.1"/>
    </source>
</evidence>
<dbReference type="RefSeq" id="WP_088484844.1">
    <property type="nucleotide sequence ID" value="NZ_NISI01000008.1"/>
</dbReference>
<dbReference type="InterPro" id="IPR027372">
    <property type="entry name" value="Phytase-like_dom"/>
</dbReference>
<evidence type="ECO:0000313" key="4">
    <source>
        <dbReference type="Proteomes" id="UP000197446"/>
    </source>
</evidence>
<dbReference type="PANTHER" id="PTHR37957">
    <property type="entry name" value="BLR7070 PROTEIN"/>
    <property type="match status" value="1"/>
</dbReference>
<accession>A0A254N893</accession>
<dbReference type="InterPro" id="IPR013424">
    <property type="entry name" value="Ice-binding_C"/>
</dbReference>
<dbReference type="OrthoDB" id="384721at2"/>